<evidence type="ECO:0000256" key="1">
    <source>
        <dbReference type="SAM" id="SignalP"/>
    </source>
</evidence>
<evidence type="ECO:0000313" key="3">
    <source>
        <dbReference type="EMBL" id="CAF1561059.1"/>
    </source>
</evidence>
<protein>
    <submittedName>
        <fullName evidence="3">Uncharacterized protein</fullName>
    </submittedName>
</protein>
<dbReference type="AlphaFoldDB" id="A0A815XQD1"/>
<keyword evidence="4" id="KW-1185">Reference proteome</keyword>
<accession>A0A815XQD1</accession>
<feature type="chain" id="PRO_5036412494" evidence="1">
    <location>
        <begin position="25"/>
        <end position="104"/>
    </location>
</feature>
<gene>
    <name evidence="2" type="ORF">EDS130_LOCUS8467</name>
    <name evidence="3" type="ORF">XAT740_LOCUS43623</name>
</gene>
<keyword evidence="1" id="KW-0732">Signal</keyword>
<name>A0A815XQD1_ADIRI</name>
<dbReference type="EMBL" id="CAJNOJ010000027">
    <property type="protein sequence ID" value="CAF0874614.1"/>
    <property type="molecule type" value="Genomic_DNA"/>
</dbReference>
<reference evidence="3" key="1">
    <citation type="submission" date="2021-02" db="EMBL/GenBank/DDBJ databases">
        <authorList>
            <person name="Nowell W R."/>
        </authorList>
    </citation>
    <scope>NUCLEOTIDE SEQUENCE</scope>
</reference>
<proteinExistence type="predicted"/>
<evidence type="ECO:0000313" key="4">
    <source>
        <dbReference type="Proteomes" id="UP000663828"/>
    </source>
</evidence>
<dbReference type="Proteomes" id="UP000663852">
    <property type="component" value="Unassembled WGS sequence"/>
</dbReference>
<sequence length="104" mass="11265">MQSFSVYCLLLCSMIIFAAHQINAMETDDKWVTEVPSELNFEHTTVKTWPLPEKVHEKRASIAAAAVSGSGSRRPARVRTSGPSNIQCGNGVVTITDGQISCGK</sequence>
<organism evidence="3 4">
    <name type="scientific">Adineta ricciae</name>
    <name type="common">Rotifer</name>
    <dbReference type="NCBI Taxonomy" id="249248"/>
    <lineage>
        <taxon>Eukaryota</taxon>
        <taxon>Metazoa</taxon>
        <taxon>Spiralia</taxon>
        <taxon>Gnathifera</taxon>
        <taxon>Rotifera</taxon>
        <taxon>Eurotatoria</taxon>
        <taxon>Bdelloidea</taxon>
        <taxon>Adinetida</taxon>
        <taxon>Adinetidae</taxon>
        <taxon>Adineta</taxon>
    </lineage>
</organism>
<dbReference type="EMBL" id="CAJNOR010005406">
    <property type="protein sequence ID" value="CAF1561059.1"/>
    <property type="molecule type" value="Genomic_DNA"/>
</dbReference>
<comment type="caution">
    <text evidence="3">The sequence shown here is derived from an EMBL/GenBank/DDBJ whole genome shotgun (WGS) entry which is preliminary data.</text>
</comment>
<evidence type="ECO:0000313" key="2">
    <source>
        <dbReference type="EMBL" id="CAF0874614.1"/>
    </source>
</evidence>
<feature type="signal peptide" evidence="1">
    <location>
        <begin position="1"/>
        <end position="24"/>
    </location>
</feature>
<dbReference type="Proteomes" id="UP000663828">
    <property type="component" value="Unassembled WGS sequence"/>
</dbReference>